<reference evidence="10" key="1">
    <citation type="submission" date="2017-09" db="EMBL/GenBank/DDBJ databases">
        <title>Depth-based differentiation of microbial function through sediment-hosted aquifers and enrichment of novel symbionts in the deep terrestrial subsurface.</title>
        <authorList>
            <person name="Probst A.J."/>
            <person name="Ladd B."/>
            <person name="Jarett J.K."/>
            <person name="Geller-Mcgrath D.E."/>
            <person name="Sieber C.M.K."/>
            <person name="Emerson J.B."/>
            <person name="Anantharaman K."/>
            <person name="Thomas B.C."/>
            <person name="Malmstrom R."/>
            <person name="Stieglmeier M."/>
            <person name="Klingl A."/>
            <person name="Woyke T."/>
            <person name="Ryan C.M."/>
            <person name="Banfield J.F."/>
        </authorList>
    </citation>
    <scope>NUCLEOTIDE SEQUENCE [LARGE SCALE GENOMIC DNA]</scope>
</reference>
<evidence type="ECO:0000256" key="1">
    <source>
        <dbReference type="ARBA" id="ARBA00004141"/>
    </source>
</evidence>
<feature type="transmembrane region" description="Helical" evidence="7">
    <location>
        <begin position="270"/>
        <end position="289"/>
    </location>
</feature>
<evidence type="ECO:0000256" key="6">
    <source>
        <dbReference type="ARBA" id="ARBA00023136"/>
    </source>
</evidence>
<dbReference type="SUPFAM" id="SSF51735">
    <property type="entry name" value="NAD(P)-binding Rossmann-fold domains"/>
    <property type="match status" value="1"/>
</dbReference>
<dbReference type="Gene3D" id="3.40.50.720">
    <property type="entry name" value="NAD(P)-binding Rossmann-like Domain"/>
    <property type="match status" value="1"/>
</dbReference>
<evidence type="ECO:0000256" key="4">
    <source>
        <dbReference type="ARBA" id="ARBA00022692"/>
    </source>
</evidence>
<dbReference type="InterPro" id="IPR006153">
    <property type="entry name" value="Cation/H_exchanger_TM"/>
</dbReference>
<protein>
    <recommendedName>
        <fullName evidence="8">RCK N-terminal domain-containing protein</fullName>
    </recommendedName>
</protein>
<evidence type="ECO:0000313" key="9">
    <source>
        <dbReference type="EMBL" id="PIU32978.1"/>
    </source>
</evidence>
<dbReference type="InterPro" id="IPR038770">
    <property type="entry name" value="Na+/solute_symporter_sf"/>
</dbReference>
<dbReference type="InterPro" id="IPR003148">
    <property type="entry name" value="RCK_N"/>
</dbReference>
<keyword evidence="3" id="KW-0813">Transport</keyword>
<name>A0A2M6YPC6_9BACT</name>
<comment type="caution">
    <text evidence="9">The sequence shown here is derived from an EMBL/GenBank/DDBJ whole genome shotgun (WGS) entry which is preliminary data.</text>
</comment>
<dbReference type="Proteomes" id="UP000229559">
    <property type="component" value="Unassembled WGS sequence"/>
</dbReference>
<dbReference type="PROSITE" id="PS51201">
    <property type="entry name" value="RCK_N"/>
    <property type="match status" value="1"/>
</dbReference>
<feature type="transmembrane region" description="Helical" evidence="7">
    <location>
        <begin position="6"/>
        <end position="25"/>
    </location>
</feature>
<keyword evidence="4 7" id="KW-0812">Transmembrane</keyword>
<evidence type="ECO:0000256" key="2">
    <source>
        <dbReference type="ARBA" id="ARBA00005551"/>
    </source>
</evidence>
<dbReference type="Gene3D" id="1.20.1530.20">
    <property type="match status" value="1"/>
</dbReference>
<dbReference type="PANTHER" id="PTHR42751:SF3">
    <property type="entry name" value="SODIUM_GLUTAMATE SYMPORTER"/>
    <property type="match status" value="1"/>
</dbReference>
<keyword evidence="5 7" id="KW-1133">Transmembrane helix</keyword>
<feature type="transmembrane region" description="Helical" evidence="7">
    <location>
        <begin position="358"/>
        <end position="384"/>
    </location>
</feature>
<evidence type="ECO:0000256" key="7">
    <source>
        <dbReference type="SAM" id="Phobius"/>
    </source>
</evidence>
<evidence type="ECO:0000313" key="10">
    <source>
        <dbReference type="Proteomes" id="UP000229559"/>
    </source>
</evidence>
<feature type="transmembrane region" description="Helical" evidence="7">
    <location>
        <begin position="118"/>
        <end position="137"/>
    </location>
</feature>
<dbReference type="GO" id="GO:0016020">
    <property type="term" value="C:membrane"/>
    <property type="evidence" value="ECO:0007669"/>
    <property type="project" value="UniProtKB-SubCell"/>
</dbReference>
<evidence type="ECO:0000256" key="5">
    <source>
        <dbReference type="ARBA" id="ARBA00022989"/>
    </source>
</evidence>
<organism evidence="9 10">
    <name type="scientific">Candidatus Shapirobacteria bacterium CG07_land_8_20_14_0_80_39_12</name>
    <dbReference type="NCBI Taxonomy" id="1974480"/>
    <lineage>
        <taxon>Bacteria</taxon>
        <taxon>Candidatus Shapironibacteriota</taxon>
    </lineage>
</organism>
<feature type="transmembrane region" description="Helical" evidence="7">
    <location>
        <begin position="177"/>
        <end position="197"/>
    </location>
</feature>
<feature type="domain" description="RCK N-terminal" evidence="8">
    <location>
        <begin position="414"/>
        <end position="534"/>
    </location>
</feature>
<evidence type="ECO:0000256" key="3">
    <source>
        <dbReference type="ARBA" id="ARBA00022448"/>
    </source>
</evidence>
<feature type="transmembrane region" description="Helical" evidence="7">
    <location>
        <begin position="296"/>
        <end position="319"/>
    </location>
</feature>
<accession>A0A2M6YPC6</accession>
<gene>
    <name evidence="9" type="ORF">COT04_02535</name>
</gene>
<feature type="transmembrane region" description="Helical" evidence="7">
    <location>
        <begin position="32"/>
        <end position="51"/>
    </location>
</feature>
<dbReference type="InterPro" id="IPR036291">
    <property type="entry name" value="NAD(P)-bd_dom_sf"/>
</dbReference>
<dbReference type="PANTHER" id="PTHR42751">
    <property type="entry name" value="SODIUM/HYDROGEN EXCHANGER FAMILY/TRKA DOMAIN PROTEIN"/>
    <property type="match status" value="1"/>
</dbReference>
<comment type="subcellular location">
    <subcellularLocation>
        <location evidence="1">Membrane</location>
        <topology evidence="1">Multi-pass membrane protein</topology>
    </subcellularLocation>
</comment>
<dbReference type="GO" id="GO:0006813">
    <property type="term" value="P:potassium ion transport"/>
    <property type="evidence" value="ECO:0007669"/>
    <property type="project" value="InterPro"/>
</dbReference>
<feature type="transmembrane region" description="Helical" evidence="7">
    <location>
        <begin position="217"/>
        <end position="250"/>
    </location>
</feature>
<sequence length="569" mass="62082">MSNDFFLVAWLGLILAVAFLGGFGAKKIKQPAVVGYLSVGILLSFVTSRFLPIKDALSFFSEIGIAFLMFTLGLELSWDYLRRVKAIALWGGIIQILLVIILSLFLLPRFGFDFSTSVLMGCAFSLSSTAIVVKILSEKGEVETLPGEIMLGWLLVQDLAVLPMVAILPTLSLGHNFGALALSIIKAAAVLSAVWFLGRNLAPKFIAWVADFGSRELLLIAVVALCLLTAILTSALGLSLALGAFLAGLVISKSSDNHAIFSEIRPLRDLFSIVFFVSLGMFLNPYLLISKIGIILLISLGVILFKFLVVVFLVLYLGYHTKTALIVGLGLTQVGEFAFILSRIGLSAGLIDENSYSLILSVALVTILVTPWLMILAPKLYFLLQKATKPFPKIHQKLFVTVDKFSQPGGLELREHVVVCGHGRVGSWLARALQLLEVPYVVIDYNHQLITELKAKGVNALYGDPADMDVLDYAQVDKAKVVVVAIPDEATQEVVVANCQTLNPEVKIISRIHRKEALARLKTLGVASLIQPEFEAALSIIHRVLQFFGVDKEEIAGKIKRLKIEHGMS</sequence>
<evidence type="ECO:0000259" key="8">
    <source>
        <dbReference type="PROSITE" id="PS51201"/>
    </source>
</evidence>
<feature type="transmembrane region" description="Helical" evidence="7">
    <location>
        <begin position="149"/>
        <end position="171"/>
    </location>
</feature>
<feature type="transmembrane region" description="Helical" evidence="7">
    <location>
        <begin position="86"/>
        <end position="106"/>
    </location>
</feature>
<feature type="transmembrane region" description="Helical" evidence="7">
    <location>
        <begin position="57"/>
        <end position="74"/>
    </location>
</feature>
<dbReference type="AlphaFoldDB" id="A0A2M6YPC6"/>
<dbReference type="Pfam" id="PF00999">
    <property type="entry name" value="Na_H_Exchanger"/>
    <property type="match status" value="1"/>
</dbReference>
<proteinExistence type="inferred from homology"/>
<feature type="transmembrane region" description="Helical" evidence="7">
    <location>
        <begin position="325"/>
        <end position="346"/>
    </location>
</feature>
<dbReference type="EMBL" id="PEXA01000068">
    <property type="protein sequence ID" value="PIU32978.1"/>
    <property type="molecule type" value="Genomic_DNA"/>
</dbReference>
<comment type="similarity">
    <text evidence="2">Belongs to the monovalent cation:proton antiporter 2 (CPA2) transporter (TC 2.A.37) family.</text>
</comment>
<keyword evidence="6 7" id="KW-0472">Membrane</keyword>
<dbReference type="GO" id="GO:0015297">
    <property type="term" value="F:antiporter activity"/>
    <property type="evidence" value="ECO:0007669"/>
    <property type="project" value="InterPro"/>
</dbReference>
<dbReference type="GO" id="GO:1902600">
    <property type="term" value="P:proton transmembrane transport"/>
    <property type="evidence" value="ECO:0007669"/>
    <property type="project" value="InterPro"/>
</dbReference>
<dbReference type="Pfam" id="PF02254">
    <property type="entry name" value="TrkA_N"/>
    <property type="match status" value="1"/>
</dbReference>